<dbReference type="Proteomes" id="UP000722791">
    <property type="component" value="Unassembled WGS sequence"/>
</dbReference>
<dbReference type="FunFam" id="2.10.110.30:FF:000002">
    <property type="entry name" value="Putative e3 ubiquitin-protein ligase ubr3"/>
    <property type="match status" value="1"/>
</dbReference>
<evidence type="ECO:0000259" key="11">
    <source>
        <dbReference type="PROSITE" id="PS51157"/>
    </source>
</evidence>
<dbReference type="Pfam" id="PF02207">
    <property type="entry name" value="zf-UBR"/>
    <property type="match status" value="1"/>
</dbReference>
<evidence type="ECO:0000256" key="9">
    <source>
        <dbReference type="PROSITE-ProRule" id="PRU00508"/>
    </source>
</evidence>
<protein>
    <recommendedName>
        <fullName evidence="10">E3 ubiquitin-protein ligase</fullName>
        <ecNumber evidence="10">2.3.2.27</ecNumber>
    </recommendedName>
</protein>
<dbReference type="GO" id="GO:0005737">
    <property type="term" value="C:cytoplasm"/>
    <property type="evidence" value="ECO:0007669"/>
    <property type="project" value="TreeGrafter"/>
</dbReference>
<gene>
    <name evidence="12" type="ORF">Vretimale_583</name>
</gene>
<evidence type="ECO:0000256" key="6">
    <source>
        <dbReference type="ARBA" id="ARBA00022786"/>
    </source>
</evidence>
<evidence type="ECO:0000256" key="2">
    <source>
        <dbReference type="ARBA" id="ARBA00004906"/>
    </source>
</evidence>
<dbReference type="InterPro" id="IPR003126">
    <property type="entry name" value="Znf_UBR"/>
</dbReference>
<evidence type="ECO:0000256" key="1">
    <source>
        <dbReference type="ARBA" id="ARBA00000900"/>
    </source>
</evidence>
<feature type="zinc finger region" description="UBR-type" evidence="9">
    <location>
        <begin position="36"/>
        <end position="107"/>
    </location>
</feature>
<dbReference type="EC" id="2.3.2.27" evidence="10"/>
<dbReference type="PANTHER" id="PTHR21497:SF24">
    <property type="entry name" value="E3 UBIQUITIN-PROTEIN LIGASE UBR1"/>
    <property type="match status" value="1"/>
</dbReference>
<dbReference type="PANTHER" id="PTHR21497">
    <property type="entry name" value="UBIQUITIN LIGASE E3 ALPHA-RELATED"/>
    <property type="match status" value="1"/>
</dbReference>
<dbReference type="EMBL" id="BNCQ01000001">
    <property type="protein sequence ID" value="GIL94355.1"/>
    <property type="molecule type" value="Genomic_DNA"/>
</dbReference>
<dbReference type="GO" id="GO:0061630">
    <property type="term" value="F:ubiquitin protein ligase activity"/>
    <property type="evidence" value="ECO:0007669"/>
    <property type="project" value="UniProtKB-UniRule"/>
</dbReference>
<evidence type="ECO:0000256" key="5">
    <source>
        <dbReference type="ARBA" id="ARBA00022771"/>
    </source>
</evidence>
<comment type="catalytic activity">
    <reaction evidence="1 10">
        <text>S-ubiquitinyl-[E2 ubiquitin-conjugating enzyme]-L-cysteine + [acceptor protein]-L-lysine = [E2 ubiquitin-conjugating enzyme]-L-cysteine + N(6)-ubiquitinyl-[acceptor protein]-L-lysine.</text>
        <dbReference type="EC" id="2.3.2.27"/>
    </reaction>
</comment>
<dbReference type="UniPathway" id="UPA00143"/>
<comment type="pathway">
    <text evidence="2 10">Protein modification; protein ubiquitination.</text>
</comment>
<comment type="function">
    <text evidence="10">Ubiquitin ligase protein which is a component of the N-end rule pathway. Recognizes and binds to proteins bearing specific N-terminal residues that are destabilizing according to the N-end rule, leading to their ubiquitination and subsequent degradation.</text>
</comment>
<evidence type="ECO:0000313" key="12">
    <source>
        <dbReference type="EMBL" id="GIL94355.1"/>
    </source>
</evidence>
<evidence type="ECO:0000256" key="8">
    <source>
        <dbReference type="ARBA" id="ARBA00046341"/>
    </source>
</evidence>
<dbReference type="GO" id="GO:0071596">
    <property type="term" value="P:ubiquitin-dependent protein catabolic process via the N-end rule pathway"/>
    <property type="evidence" value="ECO:0007669"/>
    <property type="project" value="UniProtKB-UniRule"/>
</dbReference>
<dbReference type="PROSITE" id="PS51157">
    <property type="entry name" value="ZF_UBR"/>
    <property type="match status" value="1"/>
</dbReference>
<dbReference type="GO" id="GO:0000151">
    <property type="term" value="C:ubiquitin ligase complex"/>
    <property type="evidence" value="ECO:0007669"/>
    <property type="project" value="TreeGrafter"/>
</dbReference>
<evidence type="ECO:0000313" key="13">
    <source>
        <dbReference type="Proteomes" id="UP000722791"/>
    </source>
</evidence>
<keyword evidence="6 10" id="KW-0833">Ubl conjugation pathway</keyword>
<dbReference type="AlphaFoldDB" id="A0A8J4D7X3"/>
<evidence type="ECO:0000256" key="7">
    <source>
        <dbReference type="ARBA" id="ARBA00022833"/>
    </source>
</evidence>
<feature type="domain" description="UBR-type" evidence="11">
    <location>
        <begin position="36"/>
        <end position="107"/>
    </location>
</feature>
<dbReference type="SMART" id="SM00396">
    <property type="entry name" value="ZnF_UBR1"/>
    <property type="match status" value="1"/>
</dbReference>
<reference evidence="12" key="1">
    <citation type="journal article" date="2021" name="Proc. Natl. Acad. Sci. U.S.A.">
        <title>Three genomes in the algal genus Volvox reveal the fate of a haploid sex-determining region after a transition to homothallism.</title>
        <authorList>
            <person name="Yamamoto K."/>
            <person name="Hamaji T."/>
            <person name="Kawai-Toyooka H."/>
            <person name="Matsuzaki R."/>
            <person name="Takahashi F."/>
            <person name="Nishimura Y."/>
            <person name="Kawachi M."/>
            <person name="Noguchi H."/>
            <person name="Minakuchi Y."/>
            <person name="Umen J.G."/>
            <person name="Toyoda A."/>
            <person name="Nozaki H."/>
        </authorList>
    </citation>
    <scope>NUCLEOTIDE SEQUENCE</scope>
    <source>
        <strain evidence="12">NIES-3785</strain>
    </source>
</reference>
<dbReference type="InterPro" id="IPR039164">
    <property type="entry name" value="UBR1-like"/>
</dbReference>
<name>A0A8J4D7X3_9CHLO</name>
<sequence>MEKWIEECERSLCMSTNQRGGFDAYLAALAPKDCGGQCTAIWPAGALAYRCRTCQLTTSSAVCVSCFKAGGHEDHDWIQYRSTSGGCCDCGDPAAWRVEGCCPAHQPDRQVVPLEQLLRPEPRMLLEAVLEAALARLSECLDQCTGSQCSADRRRDALLLCRWLQRFASLGPVRRSMSDALRRALHEQQLQEEGQAIAGDLQRSLEFLRETTSVMQE</sequence>
<keyword evidence="5 10" id="KW-0863">Zinc-finger</keyword>
<comment type="similarity">
    <text evidence="8 10">Belongs to the E3 ubiquitin-protein ligase UBR1-like family.</text>
</comment>
<dbReference type="Gene3D" id="2.10.110.30">
    <property type="match status" value="1"/>
</dbReference>
<proteinExistence type="inferred from homology"/>
<dbReference type="GO" id="GO:0016567">
    <property type="term" value="P:protein ubiquitination"/>
    <property type="evidence" value="ECO:0007669"/>
    <property type="project" value="UniProtKB-UniRule"/>
</dbReference>
<dbReference type="GO" id="GO:0008270">
    <property type="term" value="F:zinc ion binding"/>
    <property type="evidence" value="ECO:0007669"/>
    <property type="project" value="UniProtKB-UniRule"/>
</dbReference>
<accession>A0A8J4D7X3</accession>
<evidence type="ECO:0000256" key="4">
    <source>
        <dbReference type="ARBA" id="ARBA00022723"/>
    </source>
</evidence>
<keyword evidence="3 10" id="KW-0808">Transferase</keyword>
<organism evidence="12 13">
    <name type="scientific">Volvox reticuliferus</name>
    <dbReference type="NCBI Taxonomy" id="1737510"/>
    <lineage>
        <taxon>Eukaryota</taxon>
        <taxon>Viridiplantae</taxon>
        <taxon>Chlorophyta</taxon>
        <taxon>core chlorophytes</taxon>
        <taxon>Chlorophyceae</taxon>
        <taxon>CS clade</taxon>
        <taxon>Chlamydomonadales</taxon>
        <taxon>Volvocaceae</taxon>
        <taxon>Volvox</taxon>
    </lineage>
</organism>
<keyword evidence="7 10" id="KW-0862">Zinc</keyword>
<evidence type="ECO:0000256" key="10">
    <source>
        <dbReference type="RuleBase" id="RU366018"/>
    </source>
</evidence>
<comment type="caution">
    <text evidence="12">The sequence shown here is derived from an EMBL/GenBank/DDBJ whole genome shotgun (WGS) entry which is preliminary data.</text>
</comment>
<feature type="non-terminal residue" evidence="12">
    <location>
        <position position="1"/>
    </location>
</feature>
<dbReference type="CDD" id="cd19673">
    <property type="entry name" value="UBR-box_UBR3"/>
    <property type="match status" value="1"/>
</dbReference>
<evidence type="ECO:0000256" key="3">
    <source>
        <dbReference type="ARBA" id="ARBA00022679"/>
    </source>
</evidence>
<keyword evidence="4 10" id="KW-0479">Metal-binding</keyword>